<feature type="transmembrane region" description="Helical" evidence="1">
    <location>
        <begin position="185"/>
        <end position="203"/>
    </location>
</feature>
<keyword evidence="3" id="KW-1185">Reference proteome</keyword>
<dbReference type="InterPro" id="IPR011737">
    <property type="entry name" value="CHP02206_TP0381"/>
</dbReference>
<evidence type="ECO:0000256" key="1">
    <source>
        <dbReference type="SAM" id="Phobius"/>
    </source>
</evidence>
<keyword evidence="1" id="KW-1133">Transmembrane helix</keyword>
<feature type="transmembrane region" description="Helical" evidence="1">
    <location>
        <begin position="6"/>
        <end position="23"/>
    </location>
</feature>
<feature type="transmembrane region" description="Helical" evidence="1">
    <location>
        <begin position="54"/>
        <end position="73"/>
    </location>
</feature>
<reference evidence="2" key="1">
    <citation type="submission" date="2022-10" db="EMBL/GenBank/DDBJ databases">
        <title>The WGS of Solirubrobacter sp. CPCC 204708.</title>
        <authorList>
            <person name="Jiang Z."/>
        </authorList>
    </citation>
    <scope>NUCLEOTIDE SEQUENCE</scope>
    <source>
        <strain evidence="2">CPCC 204708</strain>
    </source>
</reference>
<keyword evidence="1" id="KW-0472">Membrane</keyword>
<gene>
    <name evidence="2" type="ORF">OJ962_02350</name>
</gene>
<dbReference type="NCBIfam" id="TIGR02206">
    <property type="entry name" value="intg_mem_TP0381"/>
    <property type="match status" value="1"/>
</dbReference>
<comment type="caution">
    <text evidence="2">The sequence shown here is derived from an EMBL/GenBank/DDBJ whole genome shotgun (WGS) entry which is preliminary data.</text>
</comment>
<feature type="transmembrane region" description="Helical" evidence="1">
    <location>
        <begin position="30"/>
        <end position="48"/>
    </location>
</feature>
<evidence type="ECO:0000313" key="2">
    <source>
        <dbReference type="EMBL" id="MDA0136322.1"/>
    </source>
</evidence>
<feature type="transmembrane region" description="Helical" evidence="1">
    <location>
        <begin position="110"/>
        <end position="132"/>
    </location>
</feature>
<name>A0ABT4RCS3_9ACTN</name>
<dbReference type="RefSeq" id="WP_270006156.1">
    <property type="nucleotide sequence ID" value="NZ_JAPCID010000003.1"/>
</dbReference>
<keyword evidence="1" id="KW-0812">Transmembrane</keyword>
<proteinExistence type="predicted"/>
<protein>
    <submittedName>
        <fullName evidence="2">TIGR02206 family membrane protein</fullName>
    </submittedName>
</protein>
<dbReference type="Proteomes" id="UP001147700">
    <property type="component" value="Unassembled WGS sequence"/>
</dbReference>
<organism evidence="2 3">
    <name type="scientific">Solirubrobacter deserti</name>
    <dbReference type="NCBI Taxonomy" id="2282478"/>
    <lineage>
        <taxon>Bacteria</taxon>
        <taxon>Bacillati</taxon>
        <taxon>Actinomycetota</taxon>
        <taxon>Thermoleophilia</taxon>
        <taxon>Solirubrobacterales</taxon>
        <taxon>Solirubrobacteraceae</taxon>
        <taxon>Solirubrobacter</taxon>
    </lineage>
</organism>
<feature type="transmembrane region" description="Helical" evidence="1">
    <location>
        <begin position="80"/>
        <end position="98"/>
    </location>
</feature>
<feature type="transmembrane region" description="Helical" evidence="1">
    <location>
        <begin position="144"/>
        <end position="165"/>
    </location>
</feature>
<evidence type="ECO:0000313" key="3">
    <source>
        <dbReference type="Proteomes" id="UP001147700"/>
    </source>
</evidence>
<sequence length="214" mass="22746">MRQFSAEHLVVLALTAAAIVVAVKVPRPKVLAVLIGGAFAIEFAVRATDGSWDWGFDLPLHLSDVVSILAPIALWTRRPLLVEVLYFWALTASLQAVITPDLRTTVPSVFFFTYFVTHSGAVVAAFLLVFGLGQRPRPGAVARVFAVTLGMAAAAGLGNVITGGNYMYLRAKPAQASLLDQMGPWPVYIAVAAALALVLFLALDRLARSTGADA</sequence>
<dbReference type="EMBL" id="JAPCID010000003">
    <property type="protein sequence ID" value="MDA0136322.1"/>
    <property type="molecule type" value="Genomic_DNA"/>
</dbReference>
<dbReference type="Pfam" id="PF14808">
    <property type="entry name" value="TMEM164"/>
    <property type="match status" value="1"/>
</dbReference>
<accession>A0ABT4RCS3</accession>